<gene>
    <name evidence="1" type="ORF">SAMN02745129_2029</name>
</gene>
<dbReference type="RefSeq" id="WP_067663543.1">
    <property type="nucleotide sequence ID" value="NZ_FQXG01000003.1"/>
</dbReference>
<protein>
    <submittedName>
        <fullName evidence="1">Uncharacterized protein</fullName>
    </submittedName>
</protein>
<dbReference type="EMBL" id="FQXG01000003">
    <property type="protein sequence ID" value="SHH46652.1"/>
    <property type="molecule type" value="Genomic_DNA"/>
</dbReference>
<accession>A0A1M5T7H4</accession>
<proteinExistence type="predicted"/>
<sequence>MMLTANILHGLKAQSHLIDETLSVISEPGHRCQLEAAKTQLEQLDCDKPDTTALKQLHATSAIVYQAQDHFTGSQTGTDLARFADELVMVEQLECSLTSPLNRKPTDAMIAAMQSPGIANNPWAEDMLNSYAIGLLSEQDALKFLSSLQAA</sequence>
<dbReference type="AlphaFoldDB" id="A0A1M5T7H4"/>
<evidence type="ECO:0000313" key="1">
    <source>
        <dbReference type="EMBL" id="SHH46652.1"/>
    </source>
</evidence>
<reference evidence="1 2" key="1">
    <citation type="submission" date="2016-11" db="EMBL/GenBank/DDBJ databases">
        <authorList>
            <person name="Jaros S."/>
            <person name="Januszkiewicz K."/>
            <person name="Wedrychowicz H."/>
        </authorList>
    </citation>
    <scope>NUCLEOTIDE SEQUENCE [LARGE SCALE GENOMIC DNA]</scope>
    <source>
        <strain evidence="1 2">DSM 16917</strain>
    </source>
</reference>
<keyword evidence="2" id="KW-1185">Reference proteome</keyword>
<evidence type="ECO:0000313" key="2">
    <source>
        <dbReference type="Proteomes" id="UP000184268"/>
    </source>
</evidence>
<name>A0A1M5T7H4_9GAMM</name>
<dbReference type="Proteomes" id="UP000184268">
    <property type="component" value="Unassembled WGS sequence"/>
</dbReference>
<organism evidence="1 2">
    <name type="scientific">Ferrimonas marina</name>
    <dbReference type="NCBI Taxonomy" id="299255"/>
    <lineage>
        <taxon>Bacteria</taxon>
        <taxon>Pseudomonadati</taxon>
        <taxon>Pseudomonadota</taxon>
        <taxon>Gammaproteobacteria</taxon>
        <taxon>Alteromonadales</taxon>
        <taxon>Ferrimonadaceae</taxon>
        <taxon>Ferrimonas</taxon>
    </lineage>
</organism>